<dbReference type="EMBL" id="JACXVP010000003">
    <property type="protein sequence ID" value="KAG5613810.1"/>
    <property type="molecule type" value="Genomic_DNA"/>
</dbReference>
<evidence type="ECO:0000259" key="6">
    <source>
        <dbReference type="PROSITE" id="PS51294"/>
    </source>
</evidence>
<dbReference type="PANTHER" id="PTHR10641">
    <property type="entry name" value="MYB FAMILY TRANSCRIPTION FACTOR"/>
    <property type="match status" value="1"/>
</dbReference>
<dbReference type="SMART" id="SM00717">
    <property type="entry name" value="SANT"/>
    <property type="match status" value="2"/>
</dbReference>
<dbReference type="GO" id="GO:0010597">
    <property type="term" value="P:green leaf volatile biosynthetic process"/>
    <property type="evidence" value="ECO:0007669"/>
    <property type="project" value="UniProtKB-ARBA"/>
</dbReference>
<dbReference type="Pfam" id="PF00249">
    <property type="entry name" value="Myb_DNA-binding"/>
    <property type="match status" value="2"/>
</dbReference>
<dbReference type="InterPro" id="IPR009057">
    <property type="entry name" value="Homeodomain-like_sf"/>
</dbReference>
<comment type="subcellular location">
    <subcellularLocation>
        <location evidence="1">Nucleus</location>
    </subcellularLocation>
</comment>
<evidence type="ECO:0000256" key="2">
    <source>
        <dbReference type="ARBA" id="ARBA00022737"/>
    </source>
</evidence>
<dbReference type="PROSITE" id="PS51294">
    <property type="entry name" value="HTH_MYB"/>
    <property type="match status" value="2"/>
</dbReference>
<accession>A0A9J5ZNZ1</accession>
<dbReference type="OrthoDB" id="2143914at2759"/>
<feature type="domain" description="HTH myb-type" evidence="6">
    <location>
        <begin position="9"/>
        <end position="61"/>
    </location>
</feature>
<dbReference type="GO" id="GO:0005634">
    <property type="term" value="C:nucleus"/>
    <property type="evidence" value="ECO:0007669"/>
    <property type="project" value="UniProtKB-SubCell"/>
</dbReference>
<dbReference type="GO" id="GO:0000976">
    <property type="term" value="F:transcription cis-regulatory region binding"/>
    <property type="evidence" value="ECO:0007669"/>
    <property type="project" value="UniProtKB-ARBA"/>
</dbReference>
<evidence type="ECO:0000256" key="4">
    <source>
        <dbReference type="ARBA" id="ARBA00023242"/>
    </source>
</evidence>
<comment type="caution">
    <text evidence="7">The sequence shown here is derived from an EMBL/GenBank/DDBJ whole genome shotgun (WGS) entry which is preliminary data.</text>
</comment>
<evidence type="ECO:0000256" key="1">
    <source>
        <dbReference type="ARBA" id="ARBA00004123"/>
    </source>
</evidence>
<organism evidence="7 8">
    <name type="scientific">Solanum commersonii</name>
    <name type="common">Commerson's wild potato</name>
    <name type="synonym">Commerson's nightshade</name>
    <dbReference type="NCBI Taxonomy" id="4109"/>
    <lineage>
        <taxon>Eukaryota</taxon>
        <taxon>Viridiplantae</taxon>
        <taxon>Streptophyta</taxon>
        <taxon>Embryophyta</taxon>
        <taxon>Tracheophyta</taxon>
        <taxon>Spermatophyta</taxon>
        <taxon>Magnoliopsida</taxon>
        <taxon>eudicotyledons</taxon>
        <taxon>Gunneridae</taxon>
        <taxon>Pentapetalae</taxon>
        <taxon>asterids</taxon>
        <taxon>lamiids</taxon>
        <taxon>Solanales</taxon>
        <taxon>Solanaceae</taxon>
        <taxon>Solanoideae</taxon>
        <taxon>Solaneae</taxon>
        <taxon>Solanum</taxon>
    </lineage>
</organism>
<dbReference type="InterPro" id="IPR017930">
    <property type="entry name" value="Myb_dom"/>
</dbReference>
<evidence type="ECO:0000256" key="3">
    <source>
        <dbReference type="ARBA" id="ARBA00023125"/>
    </source>
</evidence>
<feature type="domain" description="Myb-like" evidence="5">
    <location>
        <begin position="9"/>
        <end position="61"/>
    </location>
</feature>
<dbReference type="CDD" id="cd00167">
    <property type="entry name" value="SANT"/>
    <property type="match status" value="2"/>
</dbReference>
<keyword evidence="4" id="KW-0539">Nucleus</keyword>
<keyword evidence="8" id="KW-1185">Reference proteome</keyword>
<keyword evidence="3" id="KW-0238">DNA-binding</keyword>
<evidence type="ECO:0000313" key="7">
    <source>
        <dbReference type="EMBL" id="KAG5613810.1"/>
    </source>
</evidence>
<dbReference type="InterPro" id="IPR015495">
    <property type="entry name" value="Myb_TF_plants"/>
</dbReference>
<keyword evidence="2" id="KW-0677">Repeat</keyword>
<evidence type="ECO:0000313" key="8">
    <source>
        <dbReference type="Proteomes" id="UP000824120"/>
    </source>
</evidence>
<gene>
    <name evidence="7" type="ORF">H5410_013634</name>
</gene>
<dbReference type="SUPFAM" id="SSF46689">
    <property type="entry name" value="Homeodomain-like"/>
    <property type="match status" value="1"/>
</dbReference>
<dbReference type="Gene3D" id="1.10.10.60">
    <property type="entry name" value="Homeodomain-like"/>
    <property type="match status" value="2"/>
</dbReference>
<dbReference type="FunFam" id="1.10.10.60:FF:000001">
    <property type="entry name" value="MYB-related transcription factor"/>
    <property type="match status" value="1"/>
</dbReference>
<feature type="domain" description="Myb-like" evidence="5">
    <location>
        <begin position="62"/>
        <end position="112"/>
    </location>
</feature>
<evidence type="ECO:0000259" key="5">
    <source>
        <dbReference type="PROSITE" id="PS50090"/>
    </source>
</evidence>
<proteinExistence type="predicted"/>
<sequence length="252" mass="29331">MGRAPCCEKMSLKKGLWDHEEDQILISYINKNGHGNWRALPKQAGLLRCGKSCRLRWMNYLSPDIKRGNFTKEEEDHIINLHEILGNRWSAIAARLPGRTDNEIKNIWHTHLKKRLKDYPSPQSFKRRSKKINQINNCIHAPNSPEISSSETSVMTTNSSSIATFDMTIDDQIMIKQEEIDSSEYFAKIDESFWTDELATENNFNFVTTMDGEEFQSLDIFNSTTIMEDDIDMDFLFNFFIKTEEFSELPEL</sequence>
<reference evidence="7 8" key="1">
    <citation type="submission" date="2020-09" db="EMBL/GenBank/DDBJ databases">
        <title>De no assembly of potato wild relative species, Solanum commersonii.</title>
        <authorList>
            <person name="Cho K."/>
        </authorList>
    </citation>
    <scope>NUCLEOTIDE SEQUENCE [LARGE SCALE GENOMIC DNA]</scope>
    <source>
        <strain evidence="7">LZ3.2</strain>
        <tissue evidence="7">Leaf</tissue>
    </source>
</reference>
<feature type="domain" description="HTH myb-type" evidence="6">
    <location>
        <begin position="62"/>
        <end position="116"/>
    </location>
</feature>
<dbReference type="PROSITE" id="PS50090">
    <property type="entry name" value="MYB_LIKE"/>
    <property type="match status" value="2"/>
</dbReference>
<dbReference type="InterPro" id="IPR001005">
    <property type="entry name" value="SANT/Myb"/>
</dbReference>
<dbReference type="PANTHER" id="PTHR10641:SF1383">
    <property type="entry name" value="TRANSCRIPTION FACTOR MYB13"/>
    <property type="match status" value="1"/>
</dbReference>
<name>A0A9J5ZNZ1_SOLCO</name>
<dbReference type="Proteomes" id="UP000824120">
    <property type="component" value="Chromosome 3"/>
</dbReference>
<protein>
    <submittedName>
        <fullName evidence="7">Uncharacterized protein</fullName>
    </submittedName>
</protein>
<dbReference type="AlphaFoldDB" id="A0A9J5ZNZ1"/>